<evidence type="ECO:0000313" key="4">
    <source>
        <dbReference type="EMBL" id="KAK8897323.1"/>
    </source>
</evidence>
<evidence type="ECO:0000256" key="2">
    <source>
        <dbReference type="SAM" id="MobiDB-lite"/>
    </source>
</evidence>
<sequence>MNIPQNNDECFSLQNKVFTRWINEKFKRTNQNMKIEDITKDLTNGVVLFQLAQTLTKSNNSEQNNSEIKLSDNITQNYQSSIDMFTKDGVELNEISVDDINENYDKKILKFIWKLISHYSIRRSLSSLQSNKDNNQMQLNTNKLDENNKETLLSWAYERVSAYPYIKNFQPYVLAICALLDSYVPEKINYYSLDPNDSEHNLQLAFETMKYLGIPIYLYSEDILPNCSQLDEKVLLTQLASFKIVLDIQKTMTESFSISKSDEESKKVEELEETSSNTFAESEYDSYSSSESQDKLNSNDSPISTLSTVLFETQKVTQKQIEKLMGKVELLTQQLYESRGKVGELTRQLNISQKTISELKEQLNESQSQSKTVVEAENVDHSVIAQLKQQLLESENKIKEMTARLMENEDESKETIQKLNQKIVDSESNSKELESKLLETEKNDQQTINELSQKLEESQSKANALLENQSEISNLTNEIAQLKQKLSDSENQNKEMATKMQEIESKTQETILQLKQQILDSESHSKELESKLSETEKNDQQTINELNQKLEESQSKANALLENQSEISNLTNEIAQLKQKLSDSEIQNKEMSNKMQEIESKSFNNELSFSLNLYNETFAGSNQTDEIARLTKENERIKNELFSSLTKEASLTQKLRESENNYNIILKQFSETRVSMRKELYDSEMKSHVFSINAQKEIDELTAENSQLKEELTNSQKKNENLSNELSEMKKKSDFEINNLMIALSDAENRCVTFYHQHQSEIESLKEKLADSQDQIRLHKYEFDQLKQAFTDSQEQVCKYYQELCDLQSLKE</sequence>
<reference evidence="4 5" key="1">
    <citation type="submission" date="2024-04" db="EMBL/GenBank/DDBJ databases">
        <title>Tritrichomonas musculus Genome.</title>
        <authorList>
            <person name="Alves-Ferreira E."/>
            <person name="Grigg M."/>
            <person name="Lorenzi H."/>
            <person name="Galac M."/>
        </authorList>
    </citation>
    <scope>NUCLEOTIDE SEQUENCE [LARGE SCALE GENOMIC DNA]</scope>
    <source>
        <strain evidence="4 5">EAF2021</strain>
    </source>
</reference>
<dbReference type="PROSITE" id="PS50021">
    <property type="entry name" value="CH"/>
    <property type="match status" value="1"/>
</dbReference>
<evidence type="ECO:0000313" key="5">
    <source>
        <dbReference type="Proteomes" id="UP001470230"/>
    </source>
</evidence>
<feature type="coiled-coil region" evidence="1">
    <location>
        <begin position="691"/>
        <end position="782"/>
    </location>
</feature>
<proteinExistence type="predicted"/>
<dbReference type="Gene3D" id="1.10.418.10">
    <property type="entry name" value="Calponin-like domain"/>
    <property type="match status" value="2"/>
</dbReference>
<dbReference type="EMBL" id="JAPFFF010000002">
    <property type="protein sequence ID" value="KAK8897323.1"/>
    <property type="molecule type" value="Genomic_DNA"/>
</dbReference>
<evidence type="ECO:0000256" key="1">
    <source>
        <dbReference type="SAM" id="Coils"/>
    </source>
</evidence>
<dbReference type="SMART" id="SM00033">
    <property type="entry name" value="CH"/>
    <property type="match status" value="2"/>
</dbReference>
<dbReference type="SUPFAM" id="SSF47576">
    <property type="entry name" value="Calponin-homology domain, CH-domain"/>
    <property type="match status" value="1"/>
</dbReference>
<comment type="caution">
    <text evidence="4">The sequence shown here is derived from an EMBL/GenBank/DDBJ whole genome shotgun (WGS) entry which is preliminary data.</text>
</comment>
<dbReference type="InterPro" id="IPR036872">
    <property type="entry name" value="CH_dom_sf"/>
</dbReference>
<dbReference type="PANTHER" id="PTHR11915">
    <property type="entry name" value="SPECTRIN/FILAMIN RELATED CYTOSKELETAL PROTEIN"/>
    <property type="match status" value="1"/>
</dbReference>
<evidence type="ECO:0000259" key="3">
    <source>
        <dbReference type="PROSITE" id="PS50021"/>
    </source>
</evidence>
<keyword evidence="5" id="KW-1185">Reference proteome</keyword>
<keyword evidence="1" id="KW-0175">Coiled coil</keyword>
<gene>
    <name evidence="4" type="ORF">M9Y10_015265</name>
</gene>
<feature type="domain" description="Calponin-homology (CH)" evidence="3">
    <location>
        <begin position="12"/>
        <end position="120"/>
    </location>
</feature>
<feature type="coiled-coil region" evidence="1">
    <location>
        <begin position="342"/>
        <end position="640"/>
    </location>
</feature>
<dbReference type="Proteomes" id="UP001470230">
    <property type="component" value="Unassembled WGS sequence"/>
</dbReference>
<name>A0ABR2L1T7_9EUKA</name>
<dbReference type="InterPro" id="IPR001715">
    <property type="entry name" value="CH_dom"/>
</dbReference>
<feature type="region of interest" description="Disordered" evidence="2">
    <location>
        <begin position="263"/>
        <end position="300"/>
    </location>
</feature>
<protein>
    <submittedName>
        <fullName evidence="4">Alpha-actinin</fullName>
    </submittedName>
</protein>
<dbReference type="Pfam" id="PF00307">
    <property type="entry name" value="CH"/>
    <property type="match status" value="2"/>
</dbReference>
<organism evidence="4 5">
    <name type="scientific">Tritrichomonas musculus</name>
    <dbReference type="NCBI Taxonomy" id="1915356"/>
    <lineage>
        <taxon>Eukaryota</taxon>
        <taxon>Metamonada</taxon>
        <taxon>Parabasalia</taxon>
        <taxon>Tritrichomonadida</taxon>
        <taxon>Tritrichomonadidae</taxon>
        <taxon>Tritrichomonas</taxon>
    </lineage>
</organism>
<accession>A0ABR2L1T7</accession>